<name>A0A227KR41_9BURK</name>
<evidence type="ECO:0000256" key="1">
    <source>
        <dbReference type="ARBA" id="ARBA00004141"/>
    </source>
</evidence>
<keyword evidence="5 6" id="KW-0472">Membrane</keyword>
<evidence type="ECO:0000256" key="6">
    <source>
        <dbReference type="SAM" id="Phobius"/>
    </source>
</evidence>
<gene>
    <name evidence="8" type="ORF">ADH67_01415</name>
</gene>
<evidence type="ECO:0008006" key="10">
    <source>
        <dbReference type="Google" id="ProtNLM"/>
    </source>
</evidence>
<dbReference type="PANTHER" id="PTHR43461:SF1">
    <property type="entry name" value="TRANSMEMBRANE PROTEIN 256"/>
    <property type="match status" value="1"/>
</dbReference>
<dbReference type="GO" id="GO:0016020">
    <property type="term" value="C:membrane"/>
    <property type="evidence" value="ECO:0007669"/>
    <property type="project" value="UniProtKB-SubCell"/>
</dbReference>
<dbReference type="InterPro" id="IPR006696">
    <property type="entry name" value="DUF423"/>
</dbReference>
<feature type="signal peptide" evidence="7">
    <location>
        <begin position="1"/>
        <end position="20"/>
    </location>
</feature>
<keyword evidence="9" id="KW-1185">Reference proteome</keyword>
<organism evidence="8 9">
    <name type="scientific">Turicimonas muris</name>
    <dbReference type="NCBI Taxonomy" id="1796652"/>
    <lineage>
        <taxon>Bacteria</taxon>
        <taxon>Pseudomonadati</taxon>
        <taxon>Pseudomonadota</taxon>
        <taxon>Betaproteobacteria</taxon>
        <taxon>Burkholderiales</taxon>
        <taxon>Sutterellaceae</taxon>
        <taxon>Turicimonas</taxon>
    </lineage>
</organism>
<keyword evidence="7" id="KW-0732">Signal</keyword>
<dbReference type="AlphaFoldDB" id="A0A227KR41"/>
<sequence length="130" mass="14184">MKHFWSFIGALMLASGVALGAYGAHGLHNVVTVQRSIDAFEYAVLYQLISGLGFFAIAWGLNHFREGLVNLAGLCLLIGSLGFSVSLYLLVLIEWRPFPLITPISGGFMIAAWVIFALASLTSHPRRSIF</sequence>
<evidence type="ECO:0000313" key="8">
    <source>
        <dbReference type="EMBL" id="OXE50990.1"/>
    </source>
</evidence>
<evidence type="ECO:0000256" key="5">
    <source>
        <dbReference type="ARBA" id="ARBA00023136"/>
    </source>
</evidence>
<evidence type="ECO:0000256" key="4">
    <source>
        <dbReference type="ARBA" id="ARBA00022989"/>
    </source>
</evidence>
<feature type="chain" id="PRO_5011234116" description="DUF423 domain-containing protein" evidence="7">
    <location>
        <begin position="21"/>
        <end position="130"/>
    </location>
</feature>
<dbReference type="Proteomes" id="UP000214610">
    <property type="component" value="Unassembled WGS sequence"/>
</dbReference>
<feature type="transmembrane region" description="Helical" evidence="6">
    <location>
        <begin position="44"/>
        <end position="61"/>
    </location>
</feature>
<dbReference type="PANTHER" id="PTHR43461">
    <property type="entry name" value="TRANSMEMBRANE PROTEIN 256"/>
    <property type="match status" value="1"/>
</dbReference>
<comment type="caution">
    <text evidence="8">The sequence shown here is derived from an EMBL/GenBank/DDBJ whole genome shotgun (WGS) entry which is preliminary data.</text>
</comment>
<keyword evidence="3 6" id="KW-0812">Transmembrane</keyword>
<dbReference type="Pfam" id="PF04241">
    <property type="entry name" value="DUF423"/>
    <property type="match status" value="1"/>
</dbReference>
<proteinExistence type="inferred from homology"/>
<comment type="similarity">
    <text evidence="2">Belongs to the UPF0382 family.</text>
</comment>
<protein>
    <recommendedName>
        <fullName evidence="10">DUF423 domain-containing protein</fullName>
    </recommendedName>
</protein>
<keyword evidence="4 6" id="KW-1133">Transmembrane helix</keyword>
<accession>A0A227KR41</accession>
<reference evidence="9" key="1">
    <citation type="submission" date="2017-05" db="EMBL/GenBank/DDBJ databases">
        <title>Improved OligoMM genomes.</title>
        <authorList>
            <person name="Garzetti D."/>
        </authorList>
    </citation>
    <scope>NUCLEOTIDE SEQUENCE [LARGE SCALE GENOMIC DNA]</scope>
    <source>
        <strain evidence="9">YL45</strain>
    </source>
</reference>
<evidence type="ECO:0000256" key="3">
    <source>
        <dbReference type="ARBA" id="ARBA00022692"/>
    </source>
</evidence>
<dbReference type="GeneID" id="78363183"/>
<comment type="subcellular location">
    <subcellularLocation>
        <location evidence="1">Membrane</location>
        <topology evidence="1">Multi-pass membrane protein</topology>
    </subcellularLocation>
</comment>
<dbReference type="EMBL" id="NHMP01000001">
    <property type="protein sequence ID" value="OXE50990.1"/>
    <property type="molecule type" value="Genomic_DNA"/>
</dbReference>
<feature type="transmembrane region" description="Helical" evidence="6">
    <location>
        <begin position="68"/>
        <end position="93"/>
    </location>
</feature>
<evidence type="ECO:0000313" key="9">
    <source>
        <dbReference type="Proteomes" id="UP000214610"/>
    </source>
</evidence>
<evidence type="ECO:0000256" key="7">
    <source>
        <dbReference type="SAM" id="SignalP"/>
    </source>
</evidence>
<evidence type="ECO:0000256" key="2">
    <source>
        <dbReference type="ARBA" id="ARBA00009694"/>
    </source>
</evidence>
<feature type="transmembrane region" description="Helical" evidence="6">
    <location>
        <begin position="99"/>
        <end position="121"/>
    </location>
</feature>
<dbReference type="RefSeq" id="WP_066590965.1">
    <property type="nucleotide sequence ID" value="NZ_CAJTBZ010000006.1"/>
</dbReference>